<feature type="transmembrane region" description="Helical" evidence="1">
    <location>
        <begin position="73"/>
        <end position="91"/>
    </location>
</feature>
<feature type="transmembrane region" description="Helical" evidence="1">
    <location>
        <begin position="40"/>
        <end position="58"/>
    </location>
</feature>
<keyword evidence="1" id="KW-0812">Transmembrane</keyword>
<geneLocation type="plasmid" evidence="3">
    <name>pmppla107</name>
</geneLocation>
<evidence type="ECO:0000313" key="2">
    <source>
        <dbReference type="EMBL" id="AXH59727.1"/>
    </source>
</evidence>
<evidence type="ECO:0000313" key="3">
    <source>
        <dbReference type="Proteomes" id="UP000006426"/>
    </source>
</evidence>
<evidence type="ECO:0000256" key="1">
    <source>
        <dbReference type="SAM" id="Phobius"/>
    </source>
</evidence>
<name>A0AAD0PVW7_PSEAV</name>
<reference evidence="2 3" key="1">
    <citation type="journal article" date="2011" name="PLoS Pathog.">
        <title>Dynamic evolution of pathogenicity revealed by sequencing and comparative genomics of 19 Pseudomonas syringae isolates.</title>
        <authorList>
            <person name="Baltrus D.A."/>
            <person name="Nishimura M.T."/>
            <person name="Romanchuk A."/>
            <person name="Chang J.H."/>
            <person name="Mukhtar M.S."/>
            <person name="Cherkis K."/>
            <person name="Roach J."/>
            <person name="Grant S.R."/>
            <person name="Jones C.D."/>
            <person name="Dangl J.L."/>
        </authorList>
    </citation>
    <scope>NUCLEOTIDE SEQUENCE [LARGE SCALE GENOMIC DNA]</scope>
    <source>
        <strain evidence="2 3">M301315</strain>
    </source>
</reference>
<keyword evidence="1" id="KW-1133">Transmembrane helix</keyword>
<dbReference type="Proteomes" id="UP000006426">
    <property type="component" value="Plasmid pmppla107"/>
</dbReference>
<gene>
    <name evidence="2" type="ORF">PLA107_031385</name>
</gene>
<dbReference type="AlphaFoldDB" id="A0AAD0PVW7"/>
<sequence length="122" mass="13073">MLVVLRGFPIYCDQPGASCANTIHLPGEDTVEQAKSHQTTLTIINAFSAMCLGVLFAYCSQKGLLSYGVKPGAWQNPFVMIVYLVAFYLSWKLIQKTSVGVVDAPLAEGASPVATEKESSAT</sequence>
<keyword evidence="2" id="KW-0614">Plasmid</keyword>
<protein>
    <submittedName>
        <fullName evidence="2">Uncharacterized protein</fullName>
    </submittedName>
</protein>
<keyword evidence="1" id="KW-0472">Membrane</keyword>
<dbReference type="EMBL" id="CP031226">
    <property type="protein sequence ID" value="AXH59727.1"/>
    <property type="molecule type" value="Genomic_DNA"/>
</dbReference>
<accession>A0AAD0PVW7</accession>
<proteinExistence type="predicted"/>
<organism evidence="2 3">
    <name type="scientific">Pseudomonas amygdali pv. lachrymans str. M301315</name>
    <dbReference type="NCBI Taxonomy" id="629260"/>
    <lineage>
        <taxon>Bacteria</taxon>
        <taxon>Pseudomonadati</taxon>
        <taxon>Pseudomonadota</taxon>
        <taxon>Gammaproteobacteria</taxon>
        <taxon>Pseudomonadales</taxon>
        <taxon>Pseudomonadaceae</taxon>
        <taxon>Pseudomonas</taxon>
        <taxon>Pseudomonas amygdali</taxon>
    </lineage>
</organism>